<dbReference type="InterPro" id="IPR000792">
    <property type="entry name" value="Tscrpt_reg_LuxR_C"/>
</dbReference>
<evidence type="ECO:0000313" key="6">
    <source>
        <dbReference type="Proteomes" id="UP000018211"/>
    </source>
</evidence>
<dbReference type="GO" id="GO:0003677">
    <property type="term" value="F:DNA binding"/>
    <property type="evidence" value="ECO:0007669"/>
    <property type="project" value="UniProtKB-KW"/>
</dbReference>
<dbReference type="PROSITE" id="PS50043">
    <property type="entry name" value="HTH_LUXR_2"/>
    <property type="match status" value="1"/>
</dbReference>
<dbReference type="Gene3D" id="1.10.10.10">
    <property type="entry name" value="Winged helix-like DNA-binding domain superfamily/Winged helix DNA-binding domain"/>
    <property type="match status" value="1"/>
</dbReference>
<accession>A0AAV2VRZ4</accession>
<evidence type="ECO:0000256" key="1">
    <source>
        <dbReference type="ARBA" id="ARBA00023015"/>
    </source>
</evidence>
<keyword evidence="2" id="KW-0238">DNA-binding</keyword>
<dbReference type="PRINTS" id="PR00038">
    <property type="entry name" value="HTHLUXR"/>
</dbReference>
<dbReference type="PANTHER" id="PTHR44688">
    <property type="entry name" value="DNA-BINDING TRANSCRIPTIONAL ACTIVATOR DEVR_DOSR"/>
    <property type="match status" value="1"/>
</dbReference>
<keyword evidence="1" id="KW-0805">Transcription regulation</keyword>
<dbReference type="GO" id="GO:0006355">
    <property type="term" value="P:regulation of DNA-templated transcription"/>
    <property type="evidence" value="ECO:0007669"/>
    <property type="project" value="InterPro"/>
</dbReference>
<dbReference type="InterPro" id="IPR016032">
    <property type="entry name" value="Sig_transdc_resp-reg_C-effctor"/>
</dbReference>
<dbReference type="EMBL" id="CAOF01000120">
    <property type="protein sequence ID" value="CCO47424.1"/>
    <property type="molecule type" value="Genomic_DNA"/>
</dbReference>
<name>A0AAV2VRZ4_9VIBR</name>
<dbReference type="PANTHER" id="PTHR44688:SF16">
    <property type="entry name" value="DNA-BINDING TRANSCRIPTIONAL ACTIVATOR DEVR_DOSR"/>
    <property type="match status" value="1"/>
</dbReference>
<dbReference type="AlphaFoldDB" id="A0AAV2VRZ4"/>
<dbReference type="Proteomes" id="UP000018211">
    <property type="component" value="Unassembled WGS sequence"/>
</dbReference>
<evidence type="ECO:0000313" key="5">
    <source>
        <dbReference type="EMBL" id="CCO47424.1"/>
    </source>
</evidence>
<dbReference type="Pfam" id="PF00196">
    <property type="entry name" value="GerE"/>
    <property type="match status" value="1"/>
</dbReference>
<protein>
    <recommendedName>
        <fullName evidence="4">HTH luxR-type domain-containing protein</fullName>
    </recommendedName>
</protein>
<evidence type="ECO:0000259" key="4">
    <source>
        <dbReference type="PROSITE" id="PS50043"/>
    </source>
</evidence>
<dbReference type="PROSITE" id="PS00622">
    <property type="entry name" value="HTH_LUXR_1"/>
    <property type="match status" value="1"/>
</dbReference>
<dbReference type="InterPro" id="IPR036388">
    <property type="entry name" value="WH-like_DNA-bd_sf"/>
</dbReference>
<keyword evidence="3" id="KW-0804">Transcription</keyword>
<sequence>MGLNSSVYGGWILMTYHAQGSQLEKLNQFQDELLGLFSGMFSFAKMASYLVDDQAKPMCYKSVKIQPTMHREYLEHFYKTDPLHPTNFRFSEAKVVKMSDLVPAHNRESHTYFKDFIRPWKINDIIELFFHVDGKLVAGAAMFVGNNQNTMGADDVMKLHHMHRYIEFSLNQSMSTPESMSYQAFCDQYSLTEKERLVAQFALQGMPNKAIANELCCSLPTVKTHLQHIFAKMEINSKVELTSLVYRNNCEV</sequence>
<gene>
    <name evidence="5" type="ORF">VIBNISOn1_30118</name>
</gene>
<proteinExistence type="predicted"/>
<organism evidence="5 6">
    <name type="scientific">Vibrio nigripulchritudo SOn1</name>
    <dbReference type="NCBI Taxonomy" id="1238450"/>
    <lineage>
        <taxon>Bacteria</taxon>
        <taxon>Pseudomonadati</taxon>
        <taxon>Pseudomonadota</taxon>
        <taxon>Gammaproteobacteria</taxon>
        <taxon>Vibrionales</taxon>
        <taxon>Vibrionaceae</taxon>
        <taxon>Vibrio</taxon>
    </lineage>
</organism>
<comment type="caution">
    <text evidence="5">The sequence shown here is derived from an EMBL/GenBank/DDBJ whole genome shotgun (WGS) entry which is preliminary data.</text>
</comment>
<reference evidence="5 6" key="1">
    <citation type="journal article" date="2013" name="ISME J.">
        <title>Comparative genomics of pathogenic lineages of Vibrio nigripulchritudo identifies virulence-associated traits.</title>
        <authorList>
            <person name="Goudenege D."/>
            <person name="Labreuche Y."/>
            <person name="Krin E."/>
            <person name="Ansquer D."/>
            <person name="Mangenot S."/>
            <person name="Calteau A."/>
            <person name="Medigue C."/>
            <person name="Mazel D."/>
            <person name="Polz M.F."/>
            <person name="Le Roux F."/>
        </authorList>
    </citation>
    <scope>NUCLEOTIDE SEQUENCE [LARGE SCALE GENOMIC DNA]</scope>
    <source>
        <strain evidence="5 6">SOn1</strain>
    </source>
</reference>
<dbReference type="SUPFAM" id="SSF46894">
    <property type="entry name" value="C-terminal effector domain of the bipartite response regulators"/>
    <property type="match status" value="1"/>
</dbReference>
<dbReference type="SMART" id="SM00421">
    <property type="entry name" value="HTH_LUXR"/>
    <property type="match status" value="1"/>
</dbReference>
<evidence type="ECO:0000256" key="3">
    <source>
        <dbReference type="ARBA" id="ARBA00023163"/>
    </source>
</evidence>
<dbReference type="CDD" id="cd06170">
    <property type="entry name" value="LuxR_C_like"/>
    <property type="match status" value="1"/>
</dbReference>
<feature type="domain" description="HTH luxR-type" evidence="4">
    <location>
        <begin position="184"/>
        <end position="249"/>
    </location>
</feature>
<evidence type="ECO:0000256" key="2">
    <source>
        <dbReference type="ARBA" id="ARBA00023125"/>
    </source>
</evidence>